<accession>A0ACB0J151</accession>
<keyword evidence="2" id="KW-1185">Reference proteome</keyword>
<sequence length="100" mass="11323">MPFFREYICVKPSSKVLHNFPTEIINSDINEFHFILGFASEEYDNSNKGTIRQQINKAANAYCPEKVLPGLGTNLTDDKMPLENFIVGCILLKKTSKLLV</sequence>
<dbReference type="Proteomes" id="UP001177021">
    <property type="component" value="Unassembled WGS sequence"/>
</dbReference>
<organism evidence="1 2">
    <name type="scientific">Trifolium pratense</name>
    <name type="common">Red clover</name>
    <dbReference type="NCBI Taxonomy" id="57577"/>
    <lineage>
        <taxon>Eukaryota</taxon>
        <taxon>Viridiplantae</taxon>
        <taxon>Streptophyta</taxon>
        <taxon>Embryophyta</taxon>
        <taxon>Tracheophyta</taxon>
        <taxon>Spermatophyta</taxon>
        <taxon>Magnoliopsida</taxon>
        <taxon>eudicotyledons</taxon>
        <taxon>Gunneridae</taxon>
        <taxon>Pentapetalae</taxon>
        <taxon>rosids</taxon>
        <taxon>fabids</taxon>
        <taxon>Fabales</taxon>
        <taxon>Fabaceae</taxon>
        <taxon>Papilionoideae</taxon>
        <taxon>50 kb inversion clade</taxon>
        <taxon>NPAAA clade</taxon>
        <taxon>Hologalegina</taxon>
        <taxon>IRL clade</taxon>
        <taxon>Trifolieae</taxon>
        <taxon>Trifolium</taxon>
    </lineage>
</organism>
<gene>
    <name evidence="1" type="ORF">MILVUS5_LOCUS8059</name>
</gene>
<reference evidence="1" key="1">
    <citation type="submission" date="2023-10" db="EMBL/GenBank/DDBJ databases">
        <authorList>
            <person name="Rodriguez Cubillos JULIANA M."/>
            <person name="De Vega J."/>
        </authorList>
    </citation>
    <scope>NUCLEOTIDE SEQUENCE</scope>
</reference>
<dbReference type="EMBL" id="CASHSV030000013">
    <property type="protein sequence ID" value="CAJ2637749.1"/>
    <property type="molecule type" value="Genomic_DNA"/>
</dbReference>
<evidence type="ECO:0000313" key="2">
    <source>
        <dbReference type="Proteomes" id="UP001177021"/>
    </source>
</evidence>
<comment type="caution">
    <text evidence="1">The sequence shown here is derived from an EMBL/GenBank/DDBJ whole genome shotgun (WGS) entry which is preliminary data.</text>
</comment>
<evidence type="ECO:0000313" key="1">
    <source>
        <dbReference type="EMBL" id="CAJ2637749.1"/>
    </source>
</evidence>
<protein>
    <submittedName>
        <fullName evidence="1">Uncharacterized protein</fullName>
    </submittedName>
</protein>
<name>A0ACB0J151_TRIPR</name>
<proteinExistence type="predicted"/>